<keyword evidence="5" id="KW-0808">Transferase</keyword>
<dbReference type="AlphaFoldDB" id="A0ABD3B124"/>
<evidence type="ECO:0000256" key="1">
    <source>
        <dbReference type="ARBA" id="ARBA00004026"/>
    </source>
</evidence>
<evidence type="ECO:0000256" key="3">
    <source>
        <dbReference type="ARBA" id="ARBA00012418"/>
    </source>
</evidence>
<evidence type="ECO:0000256" key="4">
    <source>
        <dbReference type="ARBA" id="ARBA00022478"/>
    </source>
</evidence>
<comment type="catalytic activity">
    <reaction evidence="8">
        <text>RNA(n) + a ribonucleoside 5'-triphosphate = RNA(n+1) + diphosphate</text>
        <dbReference type="Rhea" id="RHEA:21248"/>
        <dbReference type="Rhea" id="RHEA-COMP:14527"/>
        <dbReference type="Rhea" id="RHEA-COMP:17342"/>
        <dbReference type="ChEBI" id="CHEBI:33019"/>
        <dbReference type="ChEBI" id="CHEBI:61557"/>
        <dbReference type="ChEBI" id="CHEBI:140395"/>
        <dbReference type="EC" id="2.7.7.6"/>
    </reaction>
</comment>
<protein>
    <recommendedName>
        <fullName evidence="3">DNA-directed RNA polymerase</fullName>
        <ecNumber evidence="3">2.7.7.6</ecNumber>
    </recommendedName>
</protein>
<feature type="domain" description="DNA-directed RNA polymerase C-terminal" evidence="9">
    <location>
        <begin position="328"/>
        <end position="487"/>
    </location>
</feature>
<proteinExistence type="inferred from homology"/>
<dbReference type="PANTHER" id="PTHR10102">
    <property type="entry name" value="DNA-DIRECTED RNA POLYMERASE, MITOCHONDRIAL"/>
    <property type="match status" value="1"/>
</dbReference>
<gene>
    <name evidence="10" type="ORF">ACH5RR_000402</name>
</gene>
<comment type="similarity">
    <text evidence="2">Belongs to the phage and mitochondrial RNA polymerase family.</text>
</comment>
<keyword evidence="11" id="KW-1185">Reference proteome</keyword>
<dbReference type="InterPro" id="IPR046950">
    <property type="entry name" value="DNA-dir_Rpol_C_phage-type"/>
</dbReference>
<evidence type="ECO:0000256" key="7">
    <source>
        <dbReference type="ARBA" id="ARBA00023163"/>
    </source>
</evidence>
<reference evidence="10 11" key="1">
    <citation type="submission" date="2024-11" db="EMBL/GenBank/DDBJ databases">
        <title>A near-complete genome assembly of Cinchona calisaya.</title>
        <authorList>
            <person name="Lian D.C."/>
            <person name="Zhao X.W."/>
            <person name="Wei L."/>
        </authorList>
    </citation>
    <scope>NUCLEOTIDE SEQUENCE [LARGE SCALE GENOMIC DNA]</scope>
    <source>
        <tissue evidence="10">Nenye</tissue>
    </source>
</reference>
<comment type="function">
    <text evidence="1">DNA-dependent RNA polymerase catalyzes the transcription of DNA into RNA using the four ribonucleoside triphosphates as substrates.</text>
</comment>
<keyword evidence="6" id="KW-0548">Nucleotidyltransferase</keyword>
<dbReference type="SUPFAM" id="SSF56672">
    <property type="entry name" value="DNA/RNA polymerases"/>
    <property type="match status" value="1"/>
</dbReference>
<accession>A0ABD3B124</accession>
<name>A0ABD3B124_9GENT</name>
<dbReference type="Pfam" id="PF00940">
    <property type="entry name" value="RNA_pol"/>
    <property type="match status" value="1"/>
</dbReference>
<evidence type="ECO:0000313" key="10">
    <source>
        <dbReference type="EMBL" id="KAL3537036.1"/>
    </source>
</evidence>
<evidence type="ECO:0000256" key="2">
    <source>
        <dbReference type="ARBA" id="ARBA00009493"/>
    </source>
</evidence>
<keyword evidence="7" id="KW-0804">Transcription</keyword>
<organism evidence="10 11">
    <name type="scientific">Cinchona calisaya</name>
    <dbReference type="NCBI Taxonomy" id="153742"/>
    <lineage>
        <taxon>Eukaryota</taxon>
        <taxon>Viridiplantae</taxon>
        <taxon>Streptophyta</taxon>
        <taxon>Embryophyta</taxon>
        <taxon>Tracheophyta</taxon>
        <taxon>Spermatophyta</taxon>
        <taxon>Magnoliopsida</taxon>
        <taxon>eudicotyledons</taxon>
        <taxon>Gunneridae</taxon>
        <taxon>Pentapetalae</taxon>
        <taxon>asterids</taxon>
        <taxon>lamiids</taxon>
        <taxon>Gentianales</taxon>
        <taxon>Rubiaceae</taxon>
        <taxon>Cinchonoideae</taxon>
        <taxon>Cinchoneae</taxon>
        <taxon>Cinchona</taxon>
    </lineage>
</organism>
<dbReference type="InterPro" id="IPR043502">
    <property type="entry name" value="DNA/RNA_pol_sf"/>
</dbReference>
<evidence type="ECO:0000259" key="9">
    <source>
        <dbReference type="Pfam" id="PF00940"/>
    </source>
</evidence>
<dbReference type="GO" id="GO:0000428">
    <property type="term" value="C:DNA-directed RNA polymerase complex"/>
    <property type="evidence" value="ECO:0007669"/>
    <property type="project" value="UniProtKB-KW"/>
</dbReference>
<evidence type="ECO:0000256" key="6">
    <source>
        <dbReference type="ARBA" id="ARBA00022695"/>
    </source>
</evidence>
<dbReference type="EC" id="2.7.7.6" evidence="3"/>
<comment type="caution">
    <text evidence="10">The sequence shown here is derived from an EMBL/GenBank/DDBJ whole genome shotgun (WGS) entry which is preliminary data.</text>
</comment>
<dbReference type="Gene3D" id="1.10.150.20">
    <property type="entry name" value="5' to 3' exonuclease, C-terminal subdomain"/>
    <property type="match status" value="1"/>
</dbReference>
<dbReference type="Proteomes" id="UP001630127">
    <property type="component" value="Unassembled WGS sequence"/>
</dbReference>
<dbReference type="PROSITE" id="PS00489">
    <property type="entry name" value="RNA_POL_PHAGE_2"/>
    <property type="match status" value="1"/>
</dbReference>
<evidence type="ECO:0000256" key="5">
    <source>
        <dbReference type="ARBA" id="ARBA00022679"/>
    </source>
</evidence>
<dbReference type="PANTHER" id="PTHR10102:SF8">
    <property type="entry name" value="DNA-DIRECTED RNA POLYMERASE-RELATED"/>
    <property type="match status" value="1"/>
</dbReference>
<keyword evidence="4" id="KW-0240">DNA-directed RNA polymerase</keyword>
<evidence type="ECO:0000256" key="8">
    <source>
        <dbReference type="ARBA" id="ARBA00048552"/>
    </source>
</evidence>
<dbReference type="InterPro" id="IPR002092">
    <property type="entry name" value="DNA-dir_Rpol_phage-type"/>
</dbReference>
<dbReference type="EMBL" id="JBJUIK010000001">
    <property type="protein sequence ID" value="KAL3537036.1"/>
    <property type="molecule type" value="Genomic_DNA"/>
</dbReference>
<evidence type="ECO:0000313" key="11">
    <source>
        <dbReference type="Proteomes" id="UP001630127"/>
    </source>
</evidence>
<sequence>MLDRTVRTQANIINKMESSQEISSRVDSSKEGDIKQKKGNKFEIGRRLLEFMMERQVIHIESISANDKKAVVKEKGKGYLESNLFAVCNFDLSILPLKLNLPMVCKPLDWVHPTEIEFHFDFEVRKPFVLSDMRGGYLSSPTLDIYNRVGLLSSHNLSNFNIELHSCKYKEMCSILNGLQKQGFQINKKVLEFIKKNRPTLEKVGLLMPGILARVNLKEAFNLLRKSYYQNMAIKGACSLGALLNELDIRAQKARYEDLIIRLVSAYEDYVFYMPAFMDFCGRIYRSGILHFHERDLARSLIVFANNHQEEEGSNQSAKDIVASAAAFKYKKFYLYDEALQWYKENQSLIYASDESLISFAKGARAPFQFIAKALCNDGVQEYNRIPITQDATTSAYQIMSYLLLNEEMARRTNLIPHPEGKIQDVYTYLLQDLKEFMRHRINDKLKMEIIESKLDRKLIKRLFMPLIYGKTLISMEMDIRLTYGQLLSRKDSYNLAKLSNEFWIHKYPDIANLMKLINSVSWFCSTKDRAVVYSIPYFTTKQDYMSFVKEEIIVYERNTKKRRRATLSVPTMKRDR</sequence>
<dbReference type="GO" id="GO:0003899">
    <property type="term" value="F:DNA-directed RNA polymerase activity"/>
    <property type="evidence" value="ECO:0007669"/>
    <property type="project" value="UniProtKB-EC"/>
</dbReference>